<feature type="chain" id="PRO_5002369682" description="HMA domain-containing protein" evidence="1">
    <location>
        <begin position="19"/>
        <end position="133"/>
    </location>
</feature>
<name>A0A0E0P8K8_ORYRU</name>
<evidence type="ECO:0000256" key="1">
    <source>
        <dbReference type="SAM" id="SignalP"/>
    </source>
</evidence>
<keyword evidence="3" id="KW-1185">Reference proteome</keyword>
<evidence type="ECO:0008006" key="4">
    <source>
        <dbReference type="Google" id="ProtNLM"/>
    </source>
</evidence>
<dbReference type="Proteomes" id="UP000008022">
    <property type="component" value="Unassembled WGS sequence"/>
</dbReference>
<dbReference type="InterPro" id="IPR044169">
    <property type="entry name" value="PI21"/>
</dbReference>
<feature type="signal peptide" evidence="1">
    <location>
        <begin position="1"/>
        <end position="18"/>
    </location>
</feature>
<protein>
    <recommendedName>
        <fullName evidence="4">HMA domain-containing protein</fullName>
    </recommendedName>
</protein>
<dbReference type="PANTHER" id="PTHR47488">
    <property type="entry name" value="HEAVY METAL TRANSPORT/DETOXIFICATION SUPERFAMILY PROTEIN"/>
    <property type="match status" value="1"/>
</dbReference>
<dbReference type="EnsemblPlants" id="ORUFI04G12390.3">
    <property type="protein sequence ID" value="ORUFI04G12390.3"/>
    <property type="gene ID" value="ORUFI04G12390"/>
</dbReference>
<dbReference type="AlphaFoldDB" id="A0A0E0P8K8"/>
<keyword evidence="1" id="KW-0732">Signal</keyword>
<sequence>MVFVLCAVWALYSHPLLPIAPPFSFASGGRSTMGILVISADLKCCRCKEKLSKILCSLRDKYGIEKTEYEDKDDRVIVRGKFDAGCLRNKICCKAGGKVVKDIKTPSFYYYPPPPCGGYKFACEENSDVCAIM</sequence>
<dbReference type="PANTHER" id="PTHR47488:SF12">
    <property type="entry name" value="PROTEIN PYRICULARIA ORYZAE RESISTANCE 21"/>
    <property type="match status" value="1"/>
</dbReference>
<evidence type="ECO:0000313" key="3">
    <source>
        <dbReference type="Proteomes" id="UP000008022"/>
    </source>
</evidence>
<organism evidence="2 3">
    <name type="scientific">Oryza rufipogon</name>
    <name type="common">Brownbeard rice</name>
    <name type="synonym">Asian wild rice</name>
    <dbReference type="NCBI Taxonomy" id="4529"/>
    <lineage>
        <taxon>Eukaryota</taxon>
        <taxon>Viridiplantae</taxon>
        <taxon>Streptophyta</taxon>
        <taxon>Embryophyta</taxon>
        <taxon>Tracheophyta</taxon>
        <taxon>Spermatophyta</taxon>
        <taxon>Magnoliopsida</taxon>
        <taxon>Liliopsida</taxon>
        <taxon>Poales</taxon>
        <taxon>Poaceae</taxon>
        <taxon>BOP clade</taxon>
        <taxon>Oryzoideae</taxon>
        <taxon>Oryzeae</taxon>
        <taxon>Oryzinae</taxon>
        <taxon>Oryza</taxon>
    </lineage>
</organism>
<dbReference type="Gramene" id="ORUFI04G12390.3">
    <property type="protein sequence ID" value="ORUFI04G12390.3"/>
    <property type="gene ID" value="ORUFI04G12390"/>
</dbReference>
<evidence type="ECO:0000313" key="2">
    <source>
        <dbReference type="EnsemblPlants" id="ORUFI04G12390.3"/>
    </source>
</evidence>
<reference evidence="3" key="1">
    <citation type="submission" date="2013-06" db="EMBL/GenBank/DDBJ databases">
        <authorList>
            <person name="Zhao Q."/>
        </authorList>
    </citation>
    <scope>NUCLEOTIDE SEQUENCE</scope>
    <source>
        <strain evidence="3">cv. W1943</strain>
    </source>
</reference>
<dbReference type="Gene3D" id="3.30.70.100">
    <property type="match status" value="1"/>
</dbReference>
<reference evidence="2" key="2">
    <citation type="submission" date="2015-06" db="UniProtKB">
        <authorList>
            <consortium name="EnsemblPlants"/>
        </authorList>
    </citation>
    <scope>IDENTIFICATION</scope>
</reference>
<proteinExistence type="predicted"/>
<accession>A0A0E0P8K8</accession>
<dbReference type="GO" id="GO:1900150">
    <property type="term" value="P:regulation of defense response to fungus"/>
    <property type="evidence" value="ECO:0007669"/>
    <property type="project" value="InterPro"/>
</dbReference>